<gene>
    <name evidence="1" type="primary">EFM6_2</name>
    <name evidence="1" type="ORF">LPJ66_009345</name>
</gene>
<organism evidence="1 2">
    <name type="scientific">Kickxella alabastrina</name>
    <dbReference type="NCBI Taxonomy" id="61397"/>
    <lineage>
        <taxon>Eukaryota</taxon>
        <taxon>Fungi</taxon>
        <taxon>Fungi incertae sedis</taxon>
        <taxon>Zoopagomycota</taxon>
        <taxon>Kickxellomycotina</taxon>
        <taxon>Kickxellomycetes</taxon>
        <taxon>Kickxellales</taxon>
        <taxon>Kickxellaceae</taxon>
        <taxon>Kickxella</taxon>
    </lineage>
</organism>
<reference evidence="1" key="1">
    <citation type="submission" date="2022-07" db="EMBL/GenBank/DDBJ databases">
        <title>Phylogenomic reconstructions and comparative analyses of Kickxellomycotina fungi.</title>
        <authorList>
            <person name="Reynolds N.K."/>
            <person name="Stajich J.E."/>
            <person name="Barry K."/>
            <person name="Grigoriev I.V."/>
            <person name="Crous P."/>
            <person name="Smith M.E."/>
        </authorList>
    </citation>
    <scope>NUCLEOTIDE SEQUENCE</scope>
    <source>
        <strain evidence="1">Benny 63K</strain>
    </source>
</reference>
<dbReference type="EMBL" id="JANBPG010002112">
    <property type="protein sequence ID" value="KAJ1886999.1"/>
    <property type="molecule type" value="Genomic_DNA"/>
</dbReference>
<comment type="caution">
    <text evidence="1">The sequence shown here is derived from an EMBL/GenBank/DDBJ whole genome shotgun (WGS) entry which is preliminary data.</text>
</comment>
<keyword evidence="2" id="KW-1185">Reference proteome</keyword>
<accession>A0ACC1I525</accession>
<proteinExistence type="predicted"/>
<evidence type="ECO:0000313" key="2">
    <source>
        <dbReference type="Proteomes" id="UP001150581"/>
    </source>
</evidence>
<dbReference type="Proteomes" id="UP001150581">
    <property type="component" value="Unassembled WGS sequence"/>
</dbReference>
<evidence type="ECO:0000313" key="1">
    <source>
        <dbReference type="EMBL" id="KAJ1886999.1"/>
    </source>
</evidence>
<sequence length="216" mass="23564">MPEFENYIEYGLDISRANESPVRVLQDATGVGRCGVGSTVWDAGLVLAKYLDKQTQDGTLSLSGKTVLELGSGTGLVGLALAKLQPACTVILSDKSELVPLLERNISLNCAQPNTTAVCLDWCDPESGSAVGPVDMILVSDGVWASELHAPLAETLGRLAGEHTRVILAFESRNFEEEAMFVALWSQKFRFHDIKPQDQHPVMQSEDIFLFEGQRK</sequence>
<name>A0ACC1I525_9FUNG</name>
<protein>
    <submittedName>
        <fullName evidence="1">Protein-lysine N-methyltransferase efm6</fullName>
    </submittedName>
</protein>